<dbReference type="SUPFAM" id="SSF103515">
    <property type="entry name" value="Autotransporter"/>
    <property type="match status" value="1"/>
</dbReference>
<dbReference type="InterPro" id="IPR036709">
    <property type="entry name" value="Autotransporte_beta_dom_sf"/>
</dbReference>
<name>A0ABX0XHC5_9SPHN</name>
<dbReference type="Proteomes" id="UP000734218">
    <property type="component" value="Unassembled WGS sequence"/>
</dbReference>
<accession>A0ABX0XHC5</accession>
<dbReference type="RefSeq" id="WP_245196397.1">
    <property type="nucleotide sequence ID" value="NZ_JAATJE010000001.1"/>
</dbReference>
<organism evidence="2 3">
    <name type="scientific">Sphingomonas jejuensis</name>
    <dbReference type="NCBI Taxonomy" id="904715"/>
    <lineage>
        <taxon>Bacteria</taxon>
        <taxon>Pseudomonadati</taxon>
        <taxon>Pseudomonadota</taxon>
        <taxon>Alphaproteobacteria</taxon>
        <taxon>Sphingomonadales</taxon>
        <taxon>Sphingomonadaceae</taxon>
        <taxon>Sphingomonas</taxon>
    </lineage>
</organism>
<reference evidence="2 3" key="1">
    <citation type="submission" date="2020-03" db="EMBL/GenBank/DDBJ databases">
        <title>Genomic Encyclopedia of Type Strains, Phase IV (KMG-IV): sequencing the most valuable type-strain genomes for metagenomic binning, comparative biology and taxonomic classification.</title>
        <authorList>
            <person name="Goeker M."/>
        </authorList>
    </citation>
    <scope>NUCLEOTIDE SEQUENCE [LARGE SCALE GENOMIC DNA]</scope>
    <source>
        <strain evidence="2 3">DSM 27651</strain>
    </source>
</reference>
<gene>
    <name evidence="2" type="ORF">GGR88_000084</name>
</gene>
<dbReference type="Pfam" id="PF05275">
    <property type="entry name" value="CopB"/>
    <property type="match status" value="1"/>
</dbReference>
<dbReference type="EMBL" id="JAATJE010000001">
    <property type="protein sequence ID" value="NJC32610.1"/>
    <property type="molecule type" value="Genomic_DNA"/>
</dbReference>
<sequence>MAASAPPVAPPPQAAFSGPENAADTVWDPQLMARKRQEELIDEHGGYTGYMVLFDRLEYRGVDGRDGYAWDAEGWYGGDYDRLWIKTEGEGEFGGALESAEVQALYSRAIGPWFNLQAGVRYDFRPKPDRGHLVLGVQGLAPYWFEIDAAAFLSEKGDLTARFEAEYDQRITNRLILQPRVEFDLAAQDVPELGVGAGLSTVEAGLRLRYEIKREFAPYVGVQYERRLGDTADFARAAGEDVGGWAFLVGLRSWF</sequence>
<comment type="caution">
    <text evidence="2">The sequence shown here is derived from an EMBL/GenBank/DDBJ whole genome shotgun (WGS) entry which is preliminary data.</text>
</comment>
<proteinExistence type="predicted"/>
<protein>
    <submittedName>
        <fullName evidence="2">Copper resistance protein B</fullName>
    </submittedName>
</protein>
<keyword evidence="3" id="KW-1185">Reference proteome</keyword>
<feature type="region of interest" description="Disordered" evidence="1">
    <location>
        <begin position="1"/>
        <end position="22"/>
    </location>
</feature>
<evidence type="ECO:0000256" key="1">
    <source>
        <dbReference type="SAM" id="MobiDB-lite"/>
    </source>
</evidence>
<evidence type="ECO:0000313" key="3">
    <source>
        <dbReference type="Proteomes" id="UP000734218"/>
    </source>
</evidence>
<dbReference type="InterPro" id="IPR007939">
    <property type="entry name" value="Cu-R_B_prcur"/>
</dbReference>
<evidence type="ECO:0000313" key="2">
    <source>
        <dbReference type="EMBL" id="NJC32610.1"/>
    </source>
</evidence>